<name>A0A816WPJ6_BRANA</name>
<dbReference type="InterPro" id="IPR040267">
    <property type="entry name" value="EID1-like"/>
</dbReference>
<evidence type="ECO:0000313" key="1">
    <source>
        <dbReference type="EMBL" id="CAF2136108.1"/>
    </source>
</evidence>
<proteinExistence type="predicted"/>
<accession>A0A816WPJ6</accession>
<reference evidence="1" key="1">
    <citation type="submission" date="2021-01" db="EMBL/GenBank/DDBJ databases">
        <authorList>
            <consortium name="Genoscope - CEA"/>
            <person name="William W."/>
        </authorList>
    </citation>
    <scope>NUCLEOTIDE SEQUENCE</scope>
</reference>
<dbReference type="Proteomes" id="UP001295469">
    <property type="component" value="Chromosome A02"/>
</dbReference>
<dbReference type="EMBL" id="HG994356">
    <property type="protein sequence ID" value="CAF2136108.1"/>
    <property type="molecule type" value="Genomic_DNA"/>
</dbReference>
<dbReference type="PANTHER" id="PTHR31348:SF2">
    <property type="entry name" value="EID1-LIKE F-BOX PROTEIN 1"/>
    <property type="match status" value="1"/>
</dbReference>
<sequence>MYKGVPFHPSEVCPYCKARVWSMLQAKIIPQSACVRLEAYEDCIEYFVCLNGHLIGICTLAPLSVSEDEIPSVESNLIEKKQDNGIAKENVLKRNILCWVELKMELSLKND</sequence>
<gene>
    <name evidence="1" type="ORF">DARMORV10_A02P03030.1</name>
</gene>
<protein>
    <submittedName>
        <fullName evidence="1">(rape) hypothetical protein</fullName>
    </submittedName>
</protein>
<organism evidence="1">
    <name type="scientific">Brassica napus</name>
    <name type="common">Rape</name>
    <dbReference type="NCBI Taxonomy" id="3708"/>
    <lineage>
        <taxon>Eukaryota</taxon>
        <taxon>Viridiplantae</taxon>
        <taxon>Streptophyta</taxon>
        <taxon>Embryophyta</taxon>
        <taxon>Tracheophyta</taxon>
        <taxon>Spermatophyta</taxon>
        <taxon>Magnoliopsida</taxon>
        <taxon>eudicotyledons</taxon>
        <taxon>Gunneridae</taxon>
        <taxon>Pentapetalae</taxon>
        <taxon>rosids</taxon>
        <taxon>malvids</taxon>
        <taxon>Brassicales</taxon>
        <taxon>Brassicaceae</taxon>
        <taxon>Brassiceae</taxon>
        <taxon>Brassica</taxon>
    </lineage>
</organism>
<dbReference type="PANTHER" id="PTHR31348">
    <property type="entry name" value="EID1-LIKE F-BOX PROTEIN 2-RELATED"/>
    <property type="match status" value="1"/>
</dbReference>
<dbReference type="AlphaFoldDB" id="A0A816WPJ6"/>